<feature type="compositionally biased region" description="Basic and acidic residues" evidence="1">
    <location>
        <begin position="1"/>
        <end position="15"/>
    </location>
</feature>
<organism evidence="2 3">
    <name type="scientific">Trichinella spiralis</name>
    <name type="common">Trichina worm</name>
    <dbReference type="NCBI Taxonomy" id="6334"/>
    <lineage>
        <taxon>Eukaryota</taxon>
        <taxon>Metazoa</taxon>
        <taxon>Ecdysozoa</taxon>
        <taxon>Nematoda</taxon>
        <taxon>Enoplea</taxon>
        <taxon>Dorylaimia</taxon>
        <taxon>Trichinellida</taxon>
        <taxon>Trichinellidae</taxon>
        <taxon>Trichinella</taxon>
    </lineage>
</organism>
<dbReference type="AlphaFoldDB" id="A0A0V1AWF7"/>
<evidence type="ECO:0000256" key="1">
    <source>
        <dbReference type="SAM" id="MobiDB-lite"/>
    </source>
</evidence>
<feature type="region of interest" description="Disordered" evidence="1">
    <location>
        <begin position="1"/>
        <end position="36"/>
    </location>
</feature>
<dbReference type="EMBL" id="JYDH01000196">
    <property type="protein sequence ID" value="KRY28652.1"/>
    <property type="molecule type" value="Genomic_DNA"/>
</dbReference>
<evidence type="ECO:0000313" key="2">
    <source>
        <dbReference type="EMBL" id="KRY28652.1"/>
    </source>
</evidence>
<keyword evidence="3" id="KW-1185">Reference proteome</keyword>
<name>A0A0V1AWF7_TRISP</name>
<sequence>MEAFIHDRQQDHDSVASRPCNGARKERKGTDGQLLVSLPPDVADELELQSPTRYDRTDVNGFNARIANVRQLRFRLTPVHPDELLNIAASTLDGSYNLIWSLSSSALVHPESGYKRTSKRCICKSAVSKKIESCVGLCGKKRF</sequence>
<evidence type="ECO:0000313" key="3">
    <source>
        <dbReference type="Proteomes" id="UP000054776"/>
    </source>
</evidence>
<dbReference type="Proteomes" id="UP000054776">
    <property type="component" value="Unassembled WGS sequence"/>
</dbReference>
<gene>
    <name evidence="2" type="ORF">T01_1259</name>
</gene>
<reference evidence="2 3" key="1">
    <citation type="submission" date="2015-01" db="EMBL/GenBank/DDBJ databases">
        <title>Evolution of Trichinella species and genotypes.</title>
        <authorList>
            <person name="Korhonen P.K."/>
            <person name="Edoardo P."/>
            <person name="Giuseppe L.R."/>
            <person name="Gasser R.B."/>
        </authorList>
    </citation>
    <scope>NUCLEOTIDE SEQUENCE [LARGE SCALE GENOMIC DNA]</scope>
    <source>
        <strain evidence="2">ISS3</strain>
    </source>
</reference>
<dbReference type="OrthoDB" id="5939037at2759"/>
<protein>
    <submittedName>
        <fullName evidence="2">Uncharacterized protein</fullName>
    </submittedName>
</protein>
<dbReference type="InParanoid" id="A0A0V1AWF7"/>
<accession>A0A0V1AWF7</accession>
<comment type="caution">
    <text evidence="2">The sequence shown here is derived from an EMBL/GenBank/DDBJ whole genome shotgun (WGS) entry which is preliminary data.</text>
</comment>
<proteinExistence type="predicted"/>